<evidence type="ECO:0000313" key="2">
    <source>
        <dbReference type="EMBL" id="PSW05715.1"/>
    </source>
</evidence>
<evidence type="ECO:0000256" key="1">
    <source>
        <dbReference type="SAM" id="SignalP"/>
    </source>
</evidence>
<reference evidence="2 3" key="1">
    <citation type="submission" date="2018-03" db="EMBL/GenBank/DDBJ databases">
        <title>Whole genome sequencing of Histamine producing bacteria.</title>
        <authorList>
            <person name="Butler K."/>
        </authorList>
    </citation>
    <scope>NUCLEOTIDE SEQUENCE [LARGE SCALE GENOMIC DNA]</scope>
    <source>
        <strain evidence="2 3">DSM 16190</strain>
    </source>
</reference>
<keyword evidence="3" id="KW-1185">Reference proteome</keyword>
<dbReference type="OrthoDB" id="5815984at2"/>
<dbReference type="EMBL" id="PYMC01000004">
    <property type="protein sequence ID" value="PSW05715.1"/>
    <property type="molecule type" value="Genomic_DNA"/>
</dbReference>
<proteinExistence type="predicted"/>
<feature type="signal peptide" evidence="1">
    <location>
        <begin position="1"/>
        <end position="18"/>
    </location>
</feature>
<name>A0A2T3N0F7_9GAMM</name>
<dbReference type="AlphaFoldDB" id="A0A2T3N0F7"/>
<comment type="caution">
    <text evidence="2">The sequence shown here is derived from an EMBL/GenBank/DDBJ whole genome shotgun (WGS) entry which is preliminary data.</text>
</comment>
<evidence type="ECO:0000313" key="3">
    <source>
        <dbReference type="Proteomes" id="UP000240904"/>
    </source>
</evidence>
<keyword evidence="1" id="KW-0732">Signal</keyword>
<feature type="chain" id="PRO_5015394062" evidence="1">
    <location>
        <begin position="19"/>
        <end position="82"/>
    </location>
</feature>
<sequence length="82" mass="8952">MKFSVFMSLILLTGYASSQVAPIEVLSYEVDDNGYTLIVISEKELMISNNEIDSVFEKEASEFCPNGYFISEPTGVNGSNGA</sequence>
<dbReference type="RefSeq" id="WP_107282866.1">
    <property type="nucleotide sequence ID" value="NZ_PYMC01000004.1"/>
</dbReference>
<organism evidence="2 3">
    <name type="scientific">Photobacterium lipolyticum</name>
    <dbReference type="NCBI Taxonomy" id="266810"/>
    <lineage>
        <taxon>Bacteria</taxon>
        <taxon>Pseudomonadati</taxon>
        <taxon>Pseudomonadota</taxon>
        <taxon>Gammaproteobacteria</taxon>
        <taxon>Vibrionales</taxon>
        <taxon>Vibrionaceae</taxon>
        <taxon>Photobacterium</taxon>
    </lineage>
</organism>
<dbReference type="Proteomes" id="UP000240904">
    <property type="component" value="Unassembled WGS sequence"/>
</dbReference>
<protein>
    <submittedName>
        <fullName evidence="2">Uncharacterized protein</fullName>
    </submittedName>
</protein>
<accession>A0A2T3N0F7</accession>
<gene>
    <name evidence="2" type="ORF">C9I89_08210</name>
</gene>